<evidence type="ECO:0000313" key="2">
    <source>
        <dbReference type="EMBL" id="QXJ30961.1"/>
    </source>
</evidence>
<accession>A0A8F5GVH7</accession>
<evidence type="ECO:0000313" key="3">
    <source>
        <dbReference type="EMBL" id="QXJ33996.1"/>
    </source>
</evidence>
<name>A0A8F5GVH7_9CREN</name>
<proteinExistence type="predicted"/>
<organism evidence="2 4">
    <name type="scientific">Saccharolobus shibatae</name>
    <dbReference type="NCBI Taxonomy" id="2286"/>
    <lineage>
        <taxon>Archaea</taxon>
        <taxon>Thermoproteota</taxon>
        <taxon>Thermoprotei</taxon>
        <taxon>Sulfolobales</taxon>
        <taxon>Sulfolobaceae</taxon>
        <taxon>Saccharolobus</taxon>
    </lineage>
</organism>
<evidence type="ECO:0000313" key="5">
    <source>
        <dbReference type="Proteomes" id="UP000694036"/>
    </source>
</evidence>
<protein>
    <submittedName>
        <fullName evidence="2">Putative winged helix-turn-helix protein</fullName>
    </submittedName>
</protein>
<dbReference type="EMBL" id="CP077713">
    <property type="protein sequence ID" value="QXJ33996.1"/>
    <property type="molecule type" value="Genomic_DNA"/>
</dbReference>
<reference evidence="2 5" key="1">
    <citation type="journal article" date="2021" name="Environ. Microbiol.">
        <title>New insights into the diversity and evolution of the archaeal mobilome from three complete genomes of Saccharolobus shibatae.</title>
        <authorList>
            <person name="Medvedeva S."/>
            <person name="Brandt D."/>
            <person name="Cvirkaite-Krupovic V."/>
            <person name="Liu Y."/>
            <person name="Severinov K."/>
            <person name="Ishino S."/>
            <person name="Ishino Y."/>
            <person name="Prangishvili D."/>
            <person name="Kalinowski J."/>
            <person name="Krupovic M."/>
        </authorList>
    </citation>
    <scope>NUCLEOTIDE SEQUENCE</scope>
    <source>
        <strain evidence="2">BEU9</strain>
        <strain evidence="3 5">S38A</strain>
    </source>
</reference>
<keyword evidence="5" id="KW-1185">Reference proteome</keyword>
<dbReference type="Pfam" id="PF14947">
    <property type="entry name" value="HTH_45"/>
    <property type="match status" value="1"/>
</dbReference>
<dbReference type="AlphaFoldDB" id="A0A8F5GVH7"/>
<dbReference type="InterPro" id="IPR038723">
    <property type="entry name" value="ArnR1-like_HTH"/>
</dbReference>
<evidence type="ECO:0000259" key="1">
    <source>
        <dbReference type="Pfam" id="PF14947"/>
    </source>
</evidence>
<evidence type="ECO:0000313" key="4">
    <source>
        <dbReference type="Proteomes" id="UP000693941"/>
    </source>
</evidence>
<feature type="domain" description="ArnR1-like winged helix-turn-helix" evidence="1">
    <location>
        <begin position="2"/>
        <end position="77"/>
    </location>
</feature>
<dbReference type="Proteomes" id="UP000693941">
    <property type="component" value="Chromosome"/>
</dbReference>
<dbReference type="RefSeq" id="WP_218259355.1">
    <property type="nucleotide sequence ID" value="NZ_CP077713.1"/>
</dbReference>
<dbReference type="Proteomes" id="UP000694036">
    <property type="component" value="Chromosome"/>
</dbReference>
<dbReference type="GeneID" id="65559145"/>
<sequence>MRRSRDDIIGDILEAIDSNINRISSIMKNVNLSASLAKKYLSMLTDNGLIQEVDGEYKLTEKGRKVLEHFRKMRKIELELTTIIYEVRKELSANKKEDQVSHS</sequence>
<gene>
    <name evidence="2" type="ORF">J5U21_00610</name>
    <name evidence="3" type="ORF">J5U22_00541</name>
</gene>
<dbReference type="EMBL" id="CP077715">
    <property type="protein sequence ID" value="QXJ30961.1"/>
    <property type="molecule type" value="Genomic_DNA"/>
</dbReference>